<sequence length="312" mass="34709">MARLTLLHVVASILVWTCWTTGMTDGLSLEHRLQQLTDNYMELKGNLAEKDDQLEALKRRQNEMMQMLVEKEIRFQDLKEKHEMLVEQVTRHVRDKSLRADVSIGHQSGRAMPTSCQDLSQIGHVLSGLYSVMATEMVQNVYCDFSKLPSEAGFETLIGFADVKSQPTYFYVQTSANFNQTKVPIPFDEEMLNVGGAMNSTSGIFTAPRTGNYFFSASGIAYIPASSSALLYFHIVLYVNGSRIGLAHAFSDELAAEGGQHETFSLSSTLNLQAGDQIWLEIFGMSPGAYMNGNGYTHFNGWLLQENLSSSA</sequence>
<dbReference type="PANTHER" id="PTHR22923:SF62">
    <property type="entry name" value="CVP18"/>
    <property type="match status" value="1"/>
</dbReference>
<reference evidence="8 9" key="2">
    <citation type="submission" date="2016-03" db="EMBL/GenBank/DDBJ databases">
        <title>EvidentialGene: Evidence-directed Construction of Genes on Genomes.</title>
        <authorList>
            <person name="Gilbert D.G."/>
            <person name="Choi J.-H."/>
            <person name="Mockaitis K."/>
            <person name="Colbourne J."/>
            <person name="Pfrender M."/>
        </authorList>
    </citation>
    <scope>NUCLEOTIDE SEQUENCE [LARGE SCALE GENOMIC DNA]</scope>
    <source>
        <strain evidence="8 9">Xinb3</strain>
        <tissue evidence="8">Complete organism</tissue>
    </source>
</reference>
<feature type="chain" id="PRO_5007981319" evidence="5">
    <location>
        <begin position="27"/>
        <end position="312"/>
    </location>
</feature>
<evidence type="ECO:0000256" key="5">
    <source>
        <dbReference type="SAM" id="SignalP"/>
    </source>
</evidence>
<evidence type="ECO:0000259" key="6">
    <source>
        <dbReference type="PROSITE" id="PS50871"/>
    </source>
</evidence>
<dbReference type="InterPro" id="IPR008983">
    <property type="entry name" value="Tumour_necrosis_fac-like_dom"/>
</dbReference>
<name>A0A0P5K0E1_9CRUS</name>
<dbReference type="SUPFAM" id="SSF49842">
    <property type="entry name" value="TNF-like"/>
    <property type="match status" value="1"/>
</dbReference>
<keyword evidence="3 5" id="KW-0732">Signal</keyword>
<dbReference type="GO" id="GO:0005615">
    <property type="term" value="C:extracellular space"/>
    <property type="evidence" value="ECO:0007669"/>
    <property type="project" value="TreeGrafter"/>
</dbReference>
<dbReference type="Proteomes" id="UP000076858">
    <property type="component" value="Unassembled WGS sequence"/>
</dbReference>
<evidence type="ECO:0000256" key="2">
    <source>
        <dbReference type="ARBA" id="ARBA00022525"/>
    </source>
</evidence>
<evidence type="ECO:0000313" key="8">
    <source>
        <dbReference type="EMBL" id="KZS15072.1"/>
    </source>
</evidence>
<evidence type="ECO:0000313" key="9">
    <source>
        <dbReference type="Proteomes" id="UP000076858"/>
    </source>
</evidence>
<dbReference type="PROSITE" id="PS50871">
    <property type="entry name" value="C1Q"/>
    <property type="match status" value="1"/>
</dbReference>
<feature type="coiled-coil region" evidence="4">
    <location>
        <begin position="33"/>
        <end position="88"/>
    </location>
</feature>
<dbReference type="InterPro" id="IPR050822">
    <property type="entry name" value="Cerebellin_Synaptic_Org"/>
</dbReference>
<reference evidence="7" key="1">
    <citation type="submission" date="2015-10" db="EMBL/GenBank/DDBJ databases">
        <title>EvidentialGene: Evidence-directed Construction of Complete mRNA Transcriptomes without Genomes.</title>
        <authorList>
            <person name="Gilbert D.G."/>
        </authorList>
    </citation>
    <scope>NUCLEOTIDE SEQUENCE</scope>
</reference>
<feature type="domain" description="C1q" evidence="6">
    <location>
        <begin position="163"/>
        <end position="310"/>
    </location>
</feature>
<dbReference type="EMBL" id="LRGB01000930">
    <property type="protein sequence ID" value="KZS15072.1"/>
    <property type="molecule type" value="Genomic_DNA"/>
</dbReference>
<organism evidence="8 9">
    <name type="scientific">Daphnia magna</name>
    <dbReference type="NCBI Taxonomy" id="35525"/>
    <lineage>
        <taxon>Eukaryota</taxon>
        <taxon>Metazoa</taxon>
        <taxon>Ecdysozoa</taxon>
        <taxon>Arthropoda</taxon>
        <taxon>Crustacea</taxon>
        <taxon>Branchiopoda</taxon>
        <taxon>Diplostraca</taxon>
        <taxon>Cladocera</taxon>
        <taxon>Anomopoda</taxon>
        <taxon>Daphniidae</taxon>
        <taxon>Daphnia</taxon>
    </lineage>
</organism>
<comment type="subcellular location">
    <subcellularLocation>
        <location evidence="1">Secreted</location>
    </subcellularLocation>
</comment>
<keyword evidence="9" id="KW-1185">Reference proteome</keyword>
<keyword evidence="4" id="KW-0175">Coiled coil</keyword>
<dbReference type="OrthoDB" id="6336985at2759"/>
<evidence type="ECO:0000313" key="7">
    <source>
        <dbReference type="EMBL" id="JAL55124.1"/>
    </source>
</evidence>
<accession>A0A0P5K0E1</accession>
<feature type="signal peptide" evidence="5">
    <location>
        <begin position="1"/>
        <end position="26"/>
    </location>
</feature>
<proteinExistence type="predicted"/>
<dbReference type="InterPro" id="IPR001073">
    <property type="entry name" value="C1q_dom"/>
</dbReference>
<evidence type="ECO:0000256" key="4">
    <source>
        <dbReference type="SAM" id="Coils"/>
    </source>
</evidence>
<evidence type="ECO:0000256" key="1">
    <source>
        <dbReference type="ARBA" id="ARBA00004613"/>
    </source>
</evidence>
<dbReference type="SMART" id="SM00110">
    <property type="entry name" value="C1Q"/>
    <property type="match status" value="1"/>
</dbReference>
<evidence type="ECO:0000256" key="3">
    <source>
        <dbReference type="ARBA" id="ARBA00022729"/>
    </source>
</evidence>
<protein>
    <submittedName>
        <fullName evidence="8">C1q and tumor necrosis factor-related protein 3-like protein</fullName>
    </submittedName>
    <submittedName>
        <fullName evidence="7">Neurexin IV</fullName>
    </submittedName>
</protein>
<dbReference type="Gene3D" id="2.60.120.40">
    <property type="match status" value="1"/>
</dbReference>
<keyword evidence="2" id="KW-0964">Secreted</keyword>
<dbReference type="AlphaFoldDB" id="A0A0P5K0E1"/>
<gene>
    <name evidence="8" type="ORF">APZ42_019619</name>
</gene>
<dbReference type="PANTHER" id="PTHR22923">
    <property type="entry name" value="CEREBELLIN-RELATED"/>
    <property type="match status" value="1"/>
</dbReference>
<dbReference type="Pfam" id="PF00386">
    <property type="entry name" value="C1q"/>
    <property type="match status" value="1"/>
</dbReference>
<dbReference type="EMBL" id="GDIQ01096602">
    <property type="protein sequence ID" value="JAL55124.1"/>
    <property type="molecule type" value="Transcribed_RNA"/>
</dbReference>